<evidence type="ECO:0000313" key="1">
    <source>
        <dbReference type="EMBL" id="AMX01014.1"/>
    </source>
</evidence>
<reference evidence="2" key="2">
    <citation type="submission" date="2016-03" db="EMBL/GenBank/DDBJ databases">
        <authorList>
            <person name="Ploux O."/>
        </authorList>
    </citation>
    <scope>NUCLEOTIDE SEQUENCE [LARGE SCALE GENOMIC DNA]</scope>
    <source>
        <strain evidence="2">PP9</strain>
    </source>
</reference>
<dbReference type="OrthoDB" id="2729610at2"/>
<dbReference type="InterPro" id="IPR036390">
    <property type="entry name" value="WH_DNA-bd_sf"/>
</dbReference>
<keyword evidence="2" id="KW-1185">Reference proteome</keyword>
<dbReference type="STRING" id="241244.ATY39_04775"/>
<proteinExistence type="predicted"/>
<dbReference type="Gene3D" id="1.10.10.10">
    <property type="entry name" value="Winged helix-like DNA-binding domain superfamily/Winged helix DNA-binding domain"/>
    <property type="match status" value="1"/>
</dbReference>
<accession>A0A143HH12</accession>
<dbReference type="SUPFAM" id="SSF46785">
    <property type="entry name" value="Winged helix' DNA-binding domain"/>
    <property type="match status" value="1"/>
</dbReference>
<organism evidence="1 2">
    <name type="scientific">Rummeliibacillus stabekisii</name>
    <dbReference type="NCBI Taxonomy" id="241244"/>
    <lineage>
        <taxon>Bacteria</taxon>
        <taxon>Bacillati</taxon>
        <taxon>Bacillota</taxon>
        <taxon>Bacilli</taxon>
        <taxon>Bacillales</taxon>
        <taxon>Caryophanaceae</taxon>
        <taxon>Rummeliibacillus</taxon>
    </lineage>
</organism>
<dbReference type="KEGG" id="rst:ATY39_04775"/>
<sequence>MNHNPLKVTSTLSDETRFSIYQYMLQEKKPFSVQEIADHFHIHPNVARLHLTKLTEIDVISAEYEKTGKGGRPGRRYKALEEGISLSFPKRNNEELLDWAIDILGEFGEEAYIVGQKICYKKGRNEIEATIQKQRKEITHLTFEDKLEILTDTAALIGYIPMIKETPAGKTLSFAIYNCPFHTEIKHNARLVCALHESYLKGQFDALFNVSDFVQVESMMQNCEYCTYQINI</sequence>
<evidence type="ECO:0000313" key="2">
    <source>
        <dbReference type="Proteomes" id="UP000076021"/>
    </source>
</evidence>
<dbReference type="Proteomes" id="UP000076021">
    <property type="component" value="Chromosome"/>
</dbReference>
<gene>
    <name evidence="1" type="ORF">ATY39_04775</name>
</gene>
<protein>
    <submittedName>
        <fullName evidence="1">Transcriptional regulator</fullName>
    </submittedName>
</protein>
<dbReference type="EMBL" id="CP014806">
    <property type="protein sequence ID" value="AMX01014.1"/>
    <property type="molecule type" value="Genomic_DNA"/>
</dbReference>
<dbReference type="AlphaFoldDB" id="A0A143HH12"/>
<reference evidence="1 2" key="1">
    <citation type="journal article" date="2016" name="Genome Announc.">
        <title>Whole-Genome Sequence of Rummeliibacillus stabekisii Strain PP9 Isolated from Antarctic Soil.</title>
        <authorList>
            <person name="da Mota F.F."/>
            <person name="Vollu R.E."/>
            <person name="Jurelevicius D."/>
            <person name="Seldin L."/>
        </authorList>
    </citation>
    <scope>NUCLEOTIDE SEQUENCE [LARGE SCALE GENOMIC DNA]</scope>
    <source>
        <strain evidence="1 2">PP9</strain>
    </source>
</reference>
<dbReference type="InterPro" id="IPR036388">
    <property type="entry name" value="WH-like_DNA-bd_sf"/>
</dbReference>
<name>A0A143HH12_9BACL</name>
<dbReference type="Pfam" id="PF12840">
    <property type="entry name" value="HTH_20"/>
    <property type="match status" value="1"/>
</dbReference>